<evidence type="ECO:0000259" key="8">
    <source>
        <dbReference type="PROSITE" id="PS50850"/>
    </source>
</evidence>
<dbReference type="EMBL" id="JACHVA010000052">
    <property type="protein sequence ID" value="MBC2601267.1"/>
    <property type="molecule type" value="Genomic_DNA"/>
</dbReference>
<dbReference type="Gene3D" id="1.20.1250.20">
    <property type="entry name" value="MFS general substrate transporter like domains"/>
    <property type="match status" value="1"/>
</dbReference>
<sequence length="424" mass="45364">MKSSFQNLLRAFRYPNYRRFFLGQGIAVAGFWMSVSAMGWLLYRLTDDPFMLGLMGFCMHGPTFFLTPFGGVVGDRISRRNVIIVAQSMNCLIFAGLAVLTLMGVVEVWQILTGCVLLGIVKAFEMPARQALVVDVVDRREDLSNAIALNSTVFHCGRLTGPILAGVLIIPLAGEGACFLIHSIGLIIAVRCFVSLTVKGPKKSSVKKAVFREMGEGFSYAFGFPPVRALLLLLFAFALMGQPYNSLLPVFARTVLEGSSSTFGFLVGASGFGAVVAALGLASRSSILGMGRVIFISGLVYGLALFAFAESRMMIASILLQFVAGYTSINVMVGANTIIQTLVDDQLRGRVMSLLGMVYLGTLPFGTLIFGRLAASIGAPQTVMFGAAGVLAAVAVFGYRLPGLRKVSHSRLVEKGIMPESASS</sequence>
<feature type="transmembrane region" description="Helical" evidence="7">
    <location>
        <begin position="351"/>
        <end position="371"/>
    </location>
</feature>
<feature type="transmembrane region" description="Helical" evidence="7">
    <location>
        <begin position="293"/>
        <end position="309"/>
    </location>
</feature>
<dbReference type="AlphaFoldDB" id="A0A7X1E556"/>
<organism evidence="9 10">
    <name type="scientific">Puniceicoccus vermicola</name>
    <dbReference type="NCBI Taxonomy" id="388746"/>
    <lineage>
        <taxon>Bacteria</taxon>
        <taxon>Pseudomonadati</taxon>
        <taxon>Verrucomicrobiota</taxon>
        <taxon>Opitutia</taxon>
        <taxon>Puniceicoccales</taxon>
        <taxon>Puniceicoccaceae</taxon>
        <taxon>Puniceicoccus</taxon>
    </lineage>
</organism>
<proteinExistence type="predicted"/>
<accession>A0A7X1E556</accession>
<feature type="domain" description="Major facilitator superfamily (MFS) profile" evidence="8">
    <location>
        <begin position="222"/>
        <end position="424"/>
    </location>
</feature>
<comment type="caution">
    <text evidence="9">The sequence shown here is derived from an EMBL/GenBank/DDBJ whole genome shotgun (WGS) entry which is preliminary data.</text>
</comment>
<dbReference type="SUPFAM" id="SSF103473">
    <property type="entry name" value="MFS general substrate transporter"/>
    <property type="match status" value="1"/>
</dbReference>
<name>A0A7X1E556_9BACT</name>
<keyword evidence="5 7" id="KW-1133">Transmembrane helix</keyword>
<feature type="transmembrane region" description="Helical" evidence="7">
    <location>
        <begin position="82"/>
        <end position="102"/>
    </location>
</feature>
<evidence type="ECO:0000256" key="1">
    <source>
        <dbReference type="ARBA" id="ARBA00004651"/>
    </source>
</evidence>
<evidence type="ECO:0000313" key="10">
    <source>
        <dbReference type="Proteomes" id="UP000525652"/>
    </source>
</evidence>
<dbReference type="GO" id="GO:0022857">
    <property type="term" value="F:transmembrane transporter activity"/>
    <property type="evidence" value="ECO:0007669"/>
    <property type="project" value="InterPro"/>
</dbReference>
<keyword evidence="3" id="KW-1003">Cell membrane</keyword>
<evidence type="ECO:0000256" key="6">
    <source>
        <dbReference type="ARBA" id="ARBA00023136"/>
    </source>
</evidence>
<protein>
    <submittedName>
        <fullName evidence="9">MFS transporter</fullName>
    </submittedName>
</protein>
<evidence type="ECO:0000313" key="9">
    <source>
        <dbReference type="EMBL" id="MBC2601267.1"/>
    </source>
</evidence>
<feature type="transmembrane region" description="Helical" evidence="7">
    <location>
        <begin position="260"/>
        <end position="281"/>
    </location>
</feature>
<dbReference type="InterPro" id="IPR020846">
    <property type="entry name" value="MFS_dom"/>
</dbReference>
<evidence type="ECO:0000256" key="7">
    <source>
        <dbReference type="SAM" id="Phobius"/>
    </source>
</evidence>
<feature type="transmembrane region" description="Helical" evidence="7">
    <location>
        <begin position="218"/>
        <end position="240"/>
    </location>
</feature>
<keyword evidence="2" id="KW-0813">Transport</keyword>
<dbReference type="InterPro" id="IPR010290">
    <property type="entry name" value="TM_effector"/>
</dbReference>
<gene>
    <name evidence="9" type="ORF">H5P30_05710</name>
</gene>
<dbReference type="PANTHER" id="PTHR23513">
    <property type="entry name" value="INTEGRAL MEMBRANE EFFLUX PROTEIN-RELATED"/>
    <property type="match status" value="1"/>
</dbReference>
<feature type="transmembrane region" description="Helical" evidence="7">
    <location>
        <begin position="20"/>
        <end position="43"/>
    </location>
</feature>
<evidence type="ECO:0000256" key="4">
    <source>
        <dbReference type="ARBA" id="ARBA00022692"/>
    </source>
</evidence>
<dbReference type="Pfam" id="PF05977">
    <property type="entry name" value="MFS_3"/>
    <property type="match status" value="1"/>
</dbReference>
<dbReference type="RefSeq" id="WP_185691988.1">
    <property type="nucleotide sequence ID" value="NZ_JACHVA010000052.1"/>
</dbReference>
<dbReference type="CDD" id="cd06173">
    <property type="entry name" value="MFS_MefA_like"/>
    <property type="match status" value="1"/>
</dbReference>
<dbReference type="GO" id="GO:0005886">
    <property type="term" value="C:plasma membrane"/>
    <property type="evidence" value="ECO:0007669"/>
    <property type="project" value="UniProtKB-SubCell"/>
</dbReference>
<dbReference type="PANTHER" id="PTHR23513:SF11">
    <property type="entry name" value="STAPHYLOFERRIN A TRANSPORTER"/>
    <property type="match status" value="1"/>
</dbReference>
<evidence type="ECO:0000256" key="3">
    <source>
        <dbReference type="ARBA" id="ARBA00022475"/>
    </source>
</evidence>
<feature type="transmembrane region" description="Helical" evidence="7">
    <location>
        <begin position="383"/>
        <end position="401"/>
    </location>
</feature>
<dbReference type="Proteomes" id="UP000525652">
    <property type="component" value="Unassembled WGS sequence"/>
</dbReference>
<reference evidence="9 10" key="1">
    <citation type="submission" date="2020-07" db="EMBL/GenBank/DDBJ databases">
        <authorList>
            <person name="Feng X."/>
        </authorList>
    </citation>
    <scope>NUCLEOTIDE SEQUENCE [LARGE SCALE GENOMIC DNA]</scope>
    <source>
        <strain evidence="9 10">JCM14086</strain>
    </source>
</reference>
<feature type="transmembrane region" description="Helical" evidence="7">
    <location>
        <begin position="315"/>
        <end position="339"/>
    </location>
</feature>
<feature type="transmembrane region" description="Helical" evidence="7">
    <location>
        <begin position="49"/>
        <end position="70"/>
    </location>
</feature>
<keyword evidence="6 7" id="KW-0472">Membrane</keyword>
<dbReference type="InterPro" id="IPR036259">
    <property type="entry name" value="MFS_trans_sf"/>
</dbReference>
<dbReference type="PROSITE" id="PS50850">
    <property type="entry name" value="MFS"/>
    <property type="match status" value="1"/>
</dbReference>
<evidence type="ECO:0000256" key="5">
    <source>
        <dbReference type="ARBA" id="ARBA00022989"/>
    </source>
</evidence>
<keyword evidence="4 7" id="KW-0812">Transmembrane</keyword>
<comment type="subcellular location">
    <subcellularLocation>
        <location evidence="1">Cell membrane</location>
        <topology evidence="1">Multi-pass membrane protein</topology>
    </subcellularLocation>
</comment>
<evidence type="ECO:0000256" key="2">
    <source>
        <dbReference type="ARBA" id="ARBA00022448"/>
    </source>
</evidence>
<keyword evidence="10" id="KW-1185">Reference proteome</keyword>